<sequence length="129" mass="15266">HEKFLDTNKVEITNGKYEEFSELLRVIYPNRAQIADHSAECLLKLGKQFNITFLIDRAEKFLIDTIGWCNKKKLSISDKYMLSDLHDHCLNKLTTLQDFIDVKESSIYYDLSFKMKAELFEEMIRKFSD</sequence>
<name>A0AAN5D0M2_9BILA</name>
<reference evidence="3" key="1">
    <citation type="submission" date="2022-10" db="EMBL/GenBank/DDBJ databases">
        <title>Genome assembly of Pristionchus species.</title>
        <authorList>
            <person name="Yoshida K."/>
            <person name="Sommer R.J."/>
        </authorList>
    </citation>
    <scope>NUCLEOTIDE SEQUENCE [LARGE SCALE GENOMIC DNA]</scope>
    <source>
        <strain evidence="3">RS5460</strain>
    </source>
</reference>
<dbReference type="InterPro" id="IPR011333">
    <property type="entry name" value="SKP1/BTB/POZ_sf"/>
</dbReference>
<dbReference type="Gene3D" id="3.30.710.10">
    <property type="entry name" value="Potassium Channel Kv1.1, Chain A"/>
    <property type="match status" value="1"/>
</dbReference>
<feature type="non-terminal residue" evidence="2">
    <location>
        <position position="129"/>
    </location>
</feature>
<dbReference type="Proteomes" id="UP001328107">
    <property type="component" value="Unassembled WGS sequence"/>
</dbReference>
<dbReference type="AlphaFoldDB" id="A0AAN5D0M2"/>
<feature type="domain" description="BTB" evidence="1">
    <location>
        <begin position="8"/>
        <end position="64"/>
    </location>
</feature>
<dbReference type="PANTHER" id="PTHR22744">
    <property type="entry name" value="HELIX LOOP HELIX PROTEIN 21-RELATED"/>
    <property type="match status" value="1"/>
</dbReference>
<feature type="non-terminal residue" evidence="2">
    <location>
        <position position="1"/>
    </location>
</feature>
<keyword evidence="3" id="KW-1185">Reference proteome</keyword>
<dbReference type="InterPro" id="IPR000210">
    <property type="entry name" value="BTB/POZ_dom"/>
</dbReference>
<accession>A0AAN5D0M2</accession>
<organism evidence="2 3">
    <name type="scientific">Pristionchus mayeri</name>
    <dbReference type="NCBI Taxonomy" id="1317129"/>
    <lineage>
        <taxon>Eukaryota</taxon>
        <taxon>Metazoa</taxon>
        <taxon>Ecdysozoa</taxon>
        <taxon>Nematoda</taxon>
        <taxon>Chromadorea</taxon>
        <taxon>Rhabditida</taxon>
        <taxon>Rhabditina</taxon>
        <taxon>Diplogasteromorpha</taxon>
        <taxon>Diplogasteroidea</taxon>
        <taxon>Neodiplogasteridae</taxon>
        <taxon>Pristionchus</taxon>
    </lineage>
</organism>
<proteinExistence type="predicted"/>
<evidence type="ECO:0000259" key="1">
    <source>
        <dbReference type="Pfam" id="PF00651"/>
    </source>
</evidence>
<protein>
    <recommendedName>
        <fullName evidence="1">BTB domain-containing protein</fullName>
    </recommendedName>
</protein>
<dbReference type="SUPFAM" id="SSF54695">
    <property type="entry name" value="POZ domain"/>
    <property type="match status" value="1"/>
</dbReference>
<evidence type="ECO:0000313" key="2">
    <source>
        <dbReference type="EMBL" id="GMR54651.1"/>
    </source>
</evidence>
<evidence type="ECO:0000313" key="3">
    <source>
        <dbReference type="Proteomes" id="UP001328107"/>
    </source>
</evidence>
<dbReference type="EMBL" id="BTRK01000005">
    <property type="protein sequence ID" value="GMR54651.1"/>
    <property type="molecule type" value="Genomic_DNA"/>
</dbReference>
<dbReference type="PANTHER" id="PTHR22744:SF14">
    <property type="entry name" value="BTB DOMAIN-CONTAINING PROTEIN-RELATED"/>
    <property type="match status" value="1"/>
</dbReference>
<comment type="caution">
    <text evidence="2">The sequence shown here is derived from an EMBL/GenBank/DDBJ whole genome shotgun (WGS) entry which is preliminary data.</text>
</comment>
<gene>
    <name evidence="2" type="ORF">PMAYCL1PPCAC_24846</name>
</gene>
<dbReference type="Pfam" id="PF00651">
    <property type="entry name" value="BTB"/>
    <property type="match status" value="1"/>
</dbReference>